<evidence type="ECO:0000313" key="3">
    <source>
        <dbReference type="EMBL" id="PSJ27786.1"/>
    </source>
</evidence>
<feature type="region of interest" description="Disordered" evidence="1">
    <location>
        <begin position="238"/>
        <end position="259"/>
    </location>
</feature>
<protein>
    <submittedName>
        <fullName evidence="3">DUF998 domain-containing protein</fullName>
    </submittedName>
</protein>
<feature type="transmembrane region" description="Helical" evidence="2">
    <location>
        <begin position="74"/>
        <end position="97"/>
    </location>
</feature>
<dbReference type="InterPro" id="IPR009339">
    <property type="entry name" value="DUF998"/>
</dbReference>
<organism evidence="3 4">
    <name type="scientific">Streptosporangium nondiastaticum</name>
    <dbReference type="NCBI Taxonomy" id="35764"/>
    <lineage>
        <taxon>Bacteria</taxon>
        <taxon>Bacillati</taxon>
        <taxon>Actinomycetota</taxon>
        <taxon>Actinomycetes</taxon>
        <taxon>Streptosporangiales</taxon>
        <taxon>Streptosporangiaceae</taxon>
        <taxon>Streptosporangium</taxon>
    </lineage>
</organism>
<proteinExistence type="predicted"/>
<dbReference type="Proteomes" id="UP000242427">
    <property type="component" value="Unassembled WGS sequence"/>
</dbReference>
<evidence type="ECO:0000256" key="2">
    <source>
        <dbReference type="SAM" id="Phobius"/>
    </source>
</evidence>
<keyword evidence="4" id="KW-1185">Reference proteome</keyword>
<evidence type="ECO:0000313" key="4">
    <source>
        <dbReference type="Proteomes" id="UP000242427"/>
    </source>
</evidence>
<dbReference type="RefSeq" id="WP_106676960.1">
    <property type="nucleotide sequence ID" value="NZ_PXWG01000035.1"/>
</dbReference>
<comment type="caution">
    <text evidence="3">The sequence shown here is derived from an EMBL/GenBank/DDBJ whole genome shotgun (WGS) entry which is preliminary data.</text>
</comment>
<feature type="region of interest" description="Disordered" evidence="1">
    <location>
        <begin position="1"/>
        <end position="29"/>
    </location>
</feature>
<feature type="transmembrane region" description="Helical" evidence="2">
    <location>
        <begin position="212"/>
        <end position="229"/>
    </location>
</feature>
<reference evidence="3 4" key="1">
    <citation type="submission" date="2018-03" db="EMBL/GenBank/DDBJ databases">
        <title>Chitinolytic properties of Streptosporangium nondiastaticum TBG75A20.</title>
        <authorList>
            <person name="Gayathri V."/>
            <person name="Shiburaj S."/>
        </authorList>
    </citation>
    <scope>NUCLEOTIDE SEQUENCE [LARGE SCALE GENOMIC DNA]</scope>
    <source>
        <strain evidence="3 4">TBG75A20</strain>
    </source>
</reference>
<dbReference type="OrthoDB" id="3406108at2"/>
<feature type="transmembrane region" description="Helical" evidence="2">
    <location>
        <begin position="147"/>
        <end position="168"/>
    </location>
</feature>
<sequence length="259" mass="27203">MSDAPAESRPGEAAPGRVTAAGVPPEDPDGARRAAWPLAVAAVTYNAWVLEFLLPTGLDPRHSYVSELYAADQPFHVLFGAVEVVTALLVAAGAVPLPHRPGSNRWSVAGRWSLVAFAASSVADVVVPMRCAPSVNRACEAVNPWHTATSALAHAALFGSMALLVTAAARGARWPLIRRWGPWVLAAALVTSVCTVGALIGRPGWHGVPQRAHLLLVGVWLALLAASPGTGRIRRKDRIGVKGRHRRTVSHRGRAGGPG</sequence>
<dbReference type="AlphaFoldDB" id="A0A9X7JQ99"/>
<name>A0A9X7JQ99_9ACTN</name>
<evidence type="ECO:0000256" key="1">
    <source>
        <dbReference type="SAM" id="MobiDB-lite"/>
    </source>
</evidence>
<dbReference type="EMBL" id="PXWG01000035">
    <property type="protein sequence ID" value="PSJ27786.1"/>
    <property type="molecule type" value="Genomic_DNA"/>
</dbReference>
<dbReference type="Pfam" id="PF06197">
    <property type="entry name" value="DUF998"/>
    <property type="match status" value="1"/>
</dbReference>
<keyword evidence="2" id="KW-1133">Transmembrane helix</keyword>
<feature type="transmembrane region" description="Helical" evidence="2">
    <location>
        <begin position="109"/>
        <end position="127"/>
    </location>
</feature>
<accession>A0A9X7JQ99</accession>
<keyword evidence="2" id="KW-0812">Transmembrane</keyword>
<feature type="transmembrane region" description="Helical" evidence="2">
    <location>
        <begin position="180"/>
        <end position="200"/>
    </location>
</feature>
<gene>
    <name evidence="3" type="ORF">B7P34_15685</name>
</gene>
<feature type="transmembrane region" description="Helical" evidence="2">
    <location>
        <begin position="34"/>
        <end position="54"/>
    </location>
</feature>
<keyword evidence="2" id="KW-0472">Membrane</keyword>